<protein>
    <submittedName>
        <fullName evidence="1">Uncharacterized protein</fullName>
    </submittedName>
</protein>
<dbReference type="PATRIC" id="fig|284581.3.peg.3945"/>
<dbReference type="EMBL" id="LILC01000019">
    <property type="protein sequence ID" value="KOO43915.1"/>
    <property type="molecule type" value="Genomic_DNA"/>
</dbReference>
<accession>A0A0M0KYL1</accession>
<evidence type="ECO:0000313" key="2">
    <source>
        <dbReference type="Proteomes" id="UP000037558"/>
    </source>
</evidence>
<name>A0A0M0KYL1_9BACI</name>
<comment type="caution">
    <text evidence="1">The sequence shown here is derived from an EMBL/GenBank/DDBJ whole genome shotgun (WGS) entry which is preliminary data.</text>
</comment>
<sequence>MAEIGITLPNEQYFALLRSNPVYVDTERSHTNEGWKQDEEPPPAWKETFSTYSCYLETNKVTSYDPH</sequence>
<dbReference type="AlphaFoldDB" id="A0A0M0KYL1"/>
<evidence type="ECO:0000313" key="1">
    <source>
        <dbReference type="EMBL" id="KOO43915.1"/>
    </source>
</evidence>
<keyword evidence="2" id="KW-1185">Reference proteome</keyword>
<gene>
    <name evidence="1" type="ORF">AMD01_14390</name>
</gene>
<organism evidence="1 2">
    <name type="scientific">Priestia koreensis</name>
    <dbReference type="NCBI Taxonomy" id="284581"/>
    <lineage>
        <taxon>Bacteria</taxon>
        <taxon>Bacillati</taxon>
        <taxon>Bacillota</taxon>
        <taxon>Bacilli</taxon>
        <taxon>Bacillales</taxon>
        <taxon>Bacillaceae</taxon>
        <taxon>Priestia</taxon>
    </lineage>
</organism>
<reference evidence="2" key="1">
    <citation type="submission" date="2015-08" db="EMBL/GenBank/DDBJ databases">
        <title>Fjat-14210 dsm16467.</title>
        <authorList>
            <person name="Liu B."/>
            <person name="Wang J."/>
            <person name="Zhu Y."/>
            <person name="Liu G."/>
            <person name="Chen Q."/>
            <person name="Chen Z."/>
            <person name="Lan J."/>
            <person name="Che J."/>
            <person name="Ge C."/>
            <person name="Shi H."/>
            <person name="Pan Z."/>
            <person name="Liu X."/>
        </authorList>
    </citation>
    <scope>NUCLEOTIDE SEQUENCE [LARGE SCALE GENOMIC DNA]</scope>
    <source>
        <strain evidence="2">DSM 16467</strain>
    </source>
</reference>
<dbReference type="Proteomes" id="UP000037558">
    <property type="component" value="Unassembled WGS sequence"/>
</dbReference>
<proteinExistence type="predicted"/>